<evidence type="ECO:0000313" key="8">
    <source>
        <dbReference type="Proteomes" id="UP001626550"/>
    </source>
</evidence>
<dbReference type="SMART" id="SM00360">
    <property type="entry name" value="RRM"/>
    <property type="match status" value="1"/>
</dbReference>
<dbReference type="InterPro" id="IPR036390">
    <property type="entry name" value="WH_DNA-bd_sf"/>
</dbReference>
<dbReference type="InterPro" id="IPR012677">
    <property type="entry name" value="Nucleotide-bd_a/b_plait_sf"/>
</dbReference>
<dbReference type="EMBL" id="JBJKFK010000828">
    <property type="protein sequence ID" value="KAL3315093.1"/>
    <property type="molecule type" value="Genomic_DNA"/>
</dbReference>
<dbReference type="InterPro" id="IPR036388">
    <property type="entry name" value="WH-like_DNA-bd_sf"/>
</dbReference>
<keyword evidence="3" id="KW-0175">Coiled coil</keyword>
<dbReference type="InterPro" id="IPR035979">
    <property type="entry name" value="RBD_domain_sf"/>
</dbReference>
<dbReference type="InterPro" id="IPR006630">
    <property type="entry name" value="La_HTH"/>
</dbReference>
<evidence type="ECO:0000256" key="3">
    <source>
        <dbReference type="SAM" id="Coils"/>
    </source>
</evidence>
<feature type="domain" description="HTH La-type RNA-binding" evidence="5">
    <location>
        <begin position="1"/>
        <end position="77"/>
    </location>
</feature>
<evidence type="ECO:0000259" key="5">
    <source>
        <dbReference type="PROSITE" id="PS50961"/>
    </source>
</evidence>
<accession>A0ABD2Q6K6</accession>
<dbReference type="InterPro" id="IPR000504">
    <property type="entry name" value="RRM_dom"/>
</dbReference>
<dbReference type="PROSITE" id="PS50961">
    <property type="entry name" value="HTH_LA"/>
    <property type="match status" value="1"/>
</dbReference>
<reference evidence="7 8" key="1">
    <citation type="submission" date="2024-11" db="EMBL/GenBank/DDBJ databases">
        <title>Adaptive evolution of stress response genes in parasites aligns with host niche diversity.</title>
        <authorList>
            <person name="Hahn C."/>
            <person name="Resl P."/>
        </authorList>
    </citation>
    <scope>NUCLEOTIDE SEQUENCE [LARGE SCALE GENOMIC DNA]</scope>
    <source>
        <strain evidence="7">EGGRZ-B1_66</strain>
        <tissue evidence="7">Body</tissue>
    </source>
</reference>
<feature type="domain" description="XRRM" evidence="6">
    <location>
        <begin position="199"/>
        <end position="337"/>
    </location>
</feature>
<gene>
    <name evidence="7" type="ORF">Ciccas_006276</name>
</gene>
<keyword evidence="8" id="KW-1185">Reference proteome</keyword>
<organism evidence="7 8">
    <name type="scientific">Cichlidogyrus casuarinus</name>
    <dbReference type="NCBI Taxonomy" id="1844966"/>
    <lineage>
        <taxon>Eukaryota</taxon>
        <taxon>Metazoa</taxon>
        <taxon>Spiralia</taxon>
        <taxon>Lophotrochozoa</taxon>
        <taxon>Platyhelminthes</taxon>
        <taxon>Monogenea</taxon>
        <taxon>Monopisthocotylea</taxon>
        <taxon>Dactylogyridea</taxon>
        <taxon>Ancyrocephalidae</taxon>
        <taxon>Cichlidogyrus</taxon>
    </lineage>
</organism>
<name>A0ABD2Q6K6_9PLAT</name>
<comment type="caution">
    <text evidence="7">The sequence shown here is derived from an EMBL/GenBank/DDBJ whole genome shotgun (WGS) entry which is preliminary data.</text>
</comment>
<dbReference type="InterPro" id="IPR014886">
    <property type="entry name" value="La_xRRM"/>
</dbReference>
<evidence type="ECO:0000256" key="2">
    <source>
        <dbReference type="PROSITE-ProRule" id="PRU00332"/>
    </source>
</evidence>
<dbReference type="Pfam" id="PF00076">
    <property type="entry name" value="RRM_1"/>
    <property type="match status" value="1"/>
</dbReference>
<dbReference type="SUPFAM" id="SSF54928">
    <property type="entry name" value="RNA-binding domain, RBD"/>
    <property type="match status" value="1"/>
</dbReference>
<dbReference type="Proteomes" id="UP001626550">
    <property type="component" value="Unassembled WGS sequence"/>
</dbReference>
<feature type="coiled-coil region" evidence="3">
    <location>
        <begin position="170"/>
        <end position="197"/>
    </location>
</feature>
<evidence type="ECO:0000256" key="1">
    <source>
        <dbReference type="ARBA" id="ARBA00022884"/>
    </source>
</evidence>
<dbReference type="SUPFAM" id="SSF46785">
    <property type="entry name" value="Winged helix' DNA-binding domain"/>
    <property type="match status" value="1"/>
</dbReference>
<sequence length="337" mass="39328">MDLQKKIVKQFEVFLSKLHNTSSGVPFAVFLTFNRLKSLTQDSQVLKEALEKGGEDTFEVRDDAVRRTKRFELVENEDIFDKYIDETLYLKGFNSDATLENLENWFKEMNHEPKSIHMRKFPRDKKFKGSIFATFGSHEAADAFLNCKEGEKYGNNCVIRMWQKDYKAQKAEEIGAREDEKKKRQELNEKSQLKEVEKIMVKNALLELSNMPEKAIKAGGKRDHDNDDDDAKEPKQTQLMEFKTVISEKLGEMAKGLWLDVQPEENKVVLRFKTAEAAVNAENKLKESGLVYKERELIPRIIQGQEETEYWLKYMKAKSGRSNHKRNQGHGKRHRRT</sequence>
<protein>
    <submittedName>
        <fullName evidence="7">Uncharacterized protein</fullName>
    </submittedName>
</protein>
<evidence type="ECO:0000313" key="7">
    <source>
        <dbReference type="EMBL" id="KAL3315093.1"/>
    </source>
</evidence>
<proteinExistence type="predicted"/>
<keyword evidence="1 2" id="KW-0694">RNA-binding</keyword>
<dbReference type="Gene3D" id="3.30.70.330">
    <property type="match status" value="2"/>
</dbReference>
<dbReference type="AlphaFoldDB" id="A0ABD2Q6K6"/>
<dbReference type="GO" id="GO:0003723">
    <property type="term" value="F:RNA binding"/>
    <property type="evidence" value="ECO:0007669"/>
    <property type="project" value="UniProtKB-UniRule"/>
</dbReference>
<dbReference type="GO" id="GO:1990904">
    <property type="term" value="C:ribonucleoprotein complex"/>
    <property type="evidence" value="ECO:0007669"/>
    <property type="project" value="UniProtKB-UniRule"/>
</dbReference>
<dbReference type="Pfam" id="PF08777">
    <property type="entry name" value="RRM_3"/>
    <property type="match status" value="1"/>
</dbReference>
<dbReference type="PRINTS" id="PR00302">
    <property type="entry name" value="LUPUSLA"/>
</dbReference>
<evidence type="ECO:0000256" key="4">
    <source>
        <dbReference type="SAM" id="MobiDB-lite"/>
    </source>
</evidence>
<dbReference type="InterPro" id="IPR002344">
    <property type="entry name" value="Lupus_La"/>
</dbReference>
<dbReference type="SMART" id="SM00715">
    <property type="entry name" value="LA"/>
    <property type="match status" value="1"/>
</dbReference>
<dbReference type="Gene3D" id="1.10.10.10">
    <property type="entry name" value="Winged helix-like DNA-binding domain superfamily/Winged helix DNA-binding domain"/>
    <property type="match status" value="1"/>
</dbReference>
<feature type="region of interest" description="Disordered" evidence="4">
    <location>
        <begin position="217"/>
        <end position="236"/>
    </location>
</feature>
<feature type="region of interest" description="Disordered" evidence="4">
    <location>
        <begin position="317"/>
        <end position="337"/>
    </location>
</feature>
<evidence type="ECO:0000259" key="6">
    <source>
        <dbReference type="PROSITE" id="PS51939"/>
    </source>
</evidence>
<dbReference type="PROSITE" id="PS51939">
    <property type="entry name" value="XRRM"/>
    <property type="match status" value="1"/>
</dbReference>
<dbReference type="CDD" id="cd12291">
    <property type="entry name" value="RRM1_La"/>
    <property type="match status" value="1"/>
</dbReference>